<evidence type="ECO:0000256" key="1">
    <source>
        <dbReference type="ARBA" id="ARBA00022630"/>
    </source>
</evidence>
<dbReference type="EC" id="1.7.1.17" evidence="6"/>
<name>A0ABR5N0Z9_BRECH</name>
<keyword evidence="9" id="KW-1185">Reference proteome</keyword>
<keyword evidence="3 6" id="KW-0560">Oxidoreductase</keyword>
<proteinExistence type="inferred from homology"/>
<dbReference type="InterPro" id="IPR029039">
    <property type="entry name" value="Flavoprotein-like_sf"/>
</dbReference>
<feature type="binding site" evidence="6">
    <location>
        <begin position="17"/>
        <end position="19"/>
    </location>
    <ligand>
        <name>FMN</name>
        <dbReference type="ChEBI" id="CHEBI:58210"/>
    </ligand>
</feature>
<dbReference type="EMBL" id="LJJB01000013">
    <property type="protein sequence ID" value="KQL44169.1"/>
    <property type="molecule type" value="Genomic_DNA"/>
</dbReference>
<feature type="domain" description="Flavodoxin-like fold" evidence="7">
    <location>
        <begin position="3"/>
        <end position="201"/>
    </location>
</feature>
<keyword evidence="4 6" id="KW-0520">NAD</keyword>
<evidence type="ECO:0000256" key="2">
    <source>
        <dbReference type="ARBA" id="ARBA00022643"/>
    </source>
</evidence>
<evidence type="ECO:0000256" key="6">
    <source>
        <dbReference type="HAMAP-Rule" id="MF_01216"/>
    </source>
</evidence>
<dbReference type="SUPFAM" id="SSF52218">
    <property type="entry name" value="Flavoproteins"/>
    <property type="match status" value="1"/>
</dbReference>
<organism evidence="8 9">
    <name type="scientific">Brevibacillus choshinensis</name>
    <dbReference type="NCBI Taxonomy" id="54911"/>
    <lineage>
        <taxon>Bacteria</taxon>
        <taxon>Bacillati</taxon>
        <taxon>Bacillota</taxon>
        <taxon>Bacilli</taxon>
        <taxon>Bacillales</taxon>
        <taxon>Paenibacillaceae</taxon>
        <taxon>Brevibacillus</taxon>
    </lineage>
</organism>
<dbReference type="EC" id="1.6.5.-" evidence="6"/>
<comment type="function">
    <text evidence="6">Quinone reductase that provides resistance to thiol-specific stress caused by electrophilic quinones.</text>
</comment>
<dbReference type="InterPro" id="IPR023048">
    <property type="entry name" value="NADH:quinone_OxRdtase_FMN_depd"/>
</dbReference>
<comment type="catalytic activity">
    <reaction evidence="5">
        <text>N,N-dimethyl-1,4-phenylenediamine + anthranilate + 2 NAD(+) = 2-(4-dimethylaminophenyl)diazenylbenzoate + 2 NADH + 2 H(+)</text>
        <dbReference type="Rhea" id="RHEA:55872"/>
        <dbReference type="ChEBI" id="CHEBI:15378"/>
        <dbReference type="ChEBI" id="CHEBI:15783"/>
        <dbReference type="ChEBI" id="CHEBI:16567"/>
        <dbReference type="ChEBI" id="CHEBI:57540"/>
        <dbReference type="ChEBI" id="CHEBI:57945"/>
        <dbReference type="ChEBI" id="CHEBI:71579"/>
        <dbReference type="EC" id="1.7.1.17"/>
    </reaction>
    <physiologicalReaction direction="right-to-left" evidence="5">
        <dbReference type="Rhea" id="RHEA:55874"/>
    </physiologicalReaction>
</comment>
<dbReference type="Proteomes" id="UP000051063">
    <property type="component" value="Unassembled WGS sequence"/>
</dbReference>
<comment type="function">
    <text evidence="6">Also exhibits azoreductase activity. Catalyzes the reductive cleavage of the azo bond in aromatic azo compounds to the corresponding amines.</text>
</comment>
<dbReference type="RefSeq" id="WP_055746754.1">
    <property type="nucleotide sequence ID" value="NZ_LJJB01000013.1"/>
</dbReference>
<comment type="catalytic activity">
    <reaction evidence="6">
        <text>2 a quinone + NADH + H(+) = 2 a 1,4-benzosemiquinone + NAD(+)</text>
        <dbReference type="Rhea" id="RHEA:65952"/>
        <dbReference type="ChEBI" id="CHEBI:15378"/>
        <dbReference type="ChEBI" id="CHEBI:57540"/>
        <dbReference type="ChEBI" id="CHEBI:57945"/>
        <dbReference type="ChEBI" id="CHEBI:132124"/>
        <dbReference type="ChEBI" id="CHEBI:134225"/>
    </reaction>
</comment>
<dbReference type="Pfam" id="PF02525">
    <property type="entry name" value="Flavodoxin_2"/>
    <property type="match status" value="1"/>
</dbReference>
<dbReference type="NCBIfam" id="NF010075">
    <property type="entry name" value="PRK13556.1"/>
    <property type="match status" value="1"/>
</dbReference>
<evidence type="ECO:0000256" key="5">
    <source>
        <dbReference type="ARBA" id="ARBA00048542"/>
    </source>
</evidence>
<comment type="subunit">
    <text evidence="6">Homodimer.</text>
</comment>
<comment type="caution">
    <text evidence="6">Lacks conserved residue(s) required for the propagation of feature annotation.</text>
</comment>
<protein>
    <recommendedName>
        <fullName evidence="6">FMN dependent NADH:quinone oxidoreductase</fullName>
        <ecNumber evidence="6">1.6.5.-</ecNumber>
    </recommendedName>
    <alternativeName>
        <fullName evidence="6">Azo-dye reductase</fullName>
    </alternativeName>
    <alternativeName>
        <fullName evidence="6">FMN-dependent NADH-azo compound oxidoreductase</fullName>
    </alternativeName>
    <alternativeName>
        <fullName evidence="6">FMN-dependent NADH-azoreductase</fullName>
        <ecNumber evidence="6">1.7.1.17</ecNumber>
    </alternativeName>
</protein>
<keyword evidence="1 6" id="KW-0285">Flavoprotein</keyword>
<dbReference type="PANTHER" id="PTHR43741:SF4">
    <property type="entry name" value="FMN-DEPENDENT NADH:QUINONE OXIDOREDUCTASE"/>
    <property type="match status" value="1"/>
</dbReference>
<accession>A0ABR5N0Z9</accession>
<evidence type="ECO:0000256" key="3">
    <source>
        <dbReference type="ARBA" id="ARBA00023002"/>
    </source>
</evidence>
<gene>
    <name evidence="6" type="primary">azoR</name>
    <name evidence="8" type="ORF">AN963_22345</name>
</gene>
<dbReference type="InterPro" id="IPR050104">
    <property type="entry name" value="FMN-dep_NADH:Q_OxRdtase_AzoR1"/>
</dbReference>
<comment type="cofactor">
    <cofactor evidence="6">
        <name>FMN</name>
        <dbReference type="ChEBI" id="CHEBI:58210"/>
    </cofactor>
    <text evidence="6">Binds 1 FMN per subunit.</text>
</comment>
<evidence type="ECO:0000256" key="4">
    <source>
        <dbReference type="ARBA" id="ARBA00023027"/>
    </source>
</evidence>
<dbReference type="HAMAP" id="MF_01216">
    <property type="entry name" value="Azoreductase_type1"/>
    <property type="match status" value="1"/>
</dbReference>
<evidence type="ECO:0000313" key="9">
    <source>
        <dbReference type="Proteomes" id="UP000051063"/>
    </source>
</evidence>
<reference evidence="8 9" key="1">
    <citation type="submission" date="2015-09" db="EMBL/GenBank/DDBJ databases">
        <title>Genome sequencing project for genomic taxonomy and phylogenomics of Bacillus-like bacteria.</title>
        <authorList>
            <person name="Liu B."/>
            <person name="Wang J."/>
            <person name="Zhu Y."/>
            <person name="Liu G."/>
            <person name="Chen Q."/>
            <person name="Chen Z."/>
            <person name="Lan J."/>
            <person name="Che J."/>
            <person name="Ge C."/>
            <person name="Shi H."/>
            <person name="Pan Z."/>
            <person name="Liu X."/>
        </authorList>
    </citation>
    <scope>NUCLEOTIDE SEQUENCE [LARGE SCALE GENOMIC DNA]</scope>
    <source>
        <strain evidence="8 9">DSM 8552</strain>
    </source>
</reference>
<keyword evidence="2 6" id="KW-0288">FMN</keyword>
<dbReference type="InterPro" id="IPR003680">
    <property type="entry name" value="Flavodoxin_fold"/>
</dbReference>
<dbReference type="Gene3D" id="3.40.50.360">
    <property type="match status" value="1"/>
</dbReference>
<sequence>MTTTLFVKANNRPVEQSVSVKLYEAFLNSYRVHHPNDQVIELDLYTEPMPYLGNAMISGNYKASQGLPLTEQEKFEHAIVNRHLKQFVDADKVVIAFPFWNLTVPSILHTYLDYLHRPGVTFRYSAEGAKGLLPTKKVALLNARGGIYEKGNSAEMAIRFVRNHLQFFGITDITEVVVEGHHQYREQSERIIAEGLQKAKQTAMSF</sequence>
<evidence type="ECO:0000313" key="8">
    <source>
        <dbReference type="EMBL" id="KQL44169.1"/>
    </source>
</evidence>
<dbReference type="PANTHER" id="PTHR43741">
    <property type="entry name" value="FMN-DEPENDENT NADH-AZOREDUCTASE 1"/>
    <property type="match status" value="1"/>
</dbReference>
<comment type="caution">
    <text evidence="8">The sequence shown here is derived from an EMBL/GenBank/DDBJ whole genome shotgun (WGS) entry which is preliminary data.</text>
</comment>
<evidence type="ECO:0000259" key="7">
    <source>
        <dbReference type="Pfam" id="PF02525"/>
    </source>
</evidence>
<comment type="similarity">
    <text evidence="6">Belongs to the azoreductase type 1 family.</text>
</comment>